<proteinExistence type="predicted"/>
<reference evidence="2 3" key="1">
    <citation type="submission" date="2020-01" db="EMBL/GenBank/DDBJ databases">
        <authorList>
            <person name="Kim M.K."/>
        </authorList>
    </citation>
    <scope>NUCLEOTIDE SEQUENCE [LARGE SCALE GENOMIC DNA]</scope>
    <source>
        <strain evidence="2 3">172606-1</strain>
    </source>
</reference>
<protein>
    <submittedName>
        <fullName evidence="2">DUF1080 domain-containing protein</fullName>
    </submittedName>
</protein>
<organism evidence="2 3">
    <name type="scientific">Rhodocytophaga rosea</name>
    <dbReference type="NCBI Taxonomy" id="2704465"/>
    <lineage>
        <taxon>Bacteria</taxon>
        <taxon>Pseudomonadati</taxon>
        <taxon>Bacteroidota</taxon>
        <taxon>Cytophagia</taxon>
        <taxon>Cytophagales</taxon>
        <taxon>Rhodocytophagaceae</taxon>
        <taxon>Rhodocytophaga</taxon>
    </lineage>
</organism>
<evidence type="ECO:0000313" key="3">
    <source>
        <dbReference type="Proteomes" id="UP000480178"/>
    </source>
</evidence>
<dbReference type="Pfam" id="PF06439">
    <property type="entry name" value="3keto-disac_hyd"/>
    <property type="match status" value="1"/>
</dbReference>
<name>A0A6C0GVN1_9BACT</name>
<keyword evidence="3" id="KW-1185">Reference proteome</keyword>
<dbReference type="RefSeq" id="WP_162447788.1">
    <property type="nucleotide sequence ID" value="NZ_CP048222.1"/>
</dbReference>
<dbReference type="PANTHER" id="PTHR33546:SF1">
    <property type="entry name" value="LARGE, MULTIFUNCTIONAL SECRETED PROTEIN"/>
    <property type="match status" value="1"/>
</dbReference>
<feature type="domain" description="3-keto-alpha-glucoside-1,2-lyase/3-keto-2-hydroxy-glucal hydratase" evidence="1">
    <location>
        <begin position="48"/>
        <end position="241"/>
    </location>
</feature>
<dbReference type="Gene3D" id="2.60.120.560">
    <property type="entry name" value="Exo-inulinase, domain 1"/>
    <property type="match status" value="1"/>
</dbReference>
<evidence type="ECO:0000259" key="1">
    <source>
        <dbReference type="Pfam" id="PF06439"/>
    </source>
</evidence>
<gene>
    <name evidence="2" type="ORF">GXP67_03490</name>
</gene>
<sequence>MGQNQSQGQVPQPMPMKPEMTEFWEPQVKVVTPGAMASNQLMPPPSDAVVLFDGKDLSKWKGKDGEAKWKVADGVFTVNKGTGDIETKETFEDYQLHIEWRIPQDIQGQSQGRGNSGIFMQGIYELQVLDNYNNRTYANGQAGSIYKQTPPLVNAMRKPGEWNVYDVIYTAPRFKEDGSLITPARITVLHNGVLVQNNFEIRGDTPYIGLPKYTKHGKGPIKLQDHGDPSKPISFRNIWIRNL</sequence>
<accession>A0A6C0GVN1</accession>
<dbReference type="Proteomes" id="UP000480178">
    <property type="component" value="Chromosome"/>
</dbReference>
<dbReference type="GO" id="GO:0016787">
    <property type="term" value="F:hydrolase activity"/>
    <property type="evidence" value="ECO:0007669"/>
    <property type="project" value="InterPro"/>
</dbReference>
<dbReference type="AlphaFoldDB" id="A0A6C0GVN1"/>
<evidence type="ECO:0000313" key="2">
    <source>
        <dbReference type="EMBL" id="QHT71874.1"/>
    </source>
</evidence>
<dbReference type="InterPro" id="IPR010496">
    <property type="entry name" value="AL/BT2_dom"/>
</dbReference>
<dbReference type="PANTHER" id="PTHR33546">
    <property type="entry name" value="LARGE, MULTIFUNCTIONAL SECRETED PROTEIN-RELATED"/>
    <property type="match status" value="1"/>
</dbReference>
<dbReference type="EMBL" id="CP048222">
    <property type="protein sequence ID" value="QHT71874.1"/>
    <property type="molecule type" value="Genomic_DNA"/>
</dbReference>
<dbReference type="KEGG" id="rhoz:GXP67_03490"/>